<evidence type="ECO:0000256" key="1">
    <source>
        <dbReference type="SAM" id="MobiDB-lite"/>
    </source>
</evidence>
<dbReference type="GO" id="GO:0008017">
    <property type="term" value="F:microtubule binding"/>
    <property type="evidence" value="ECO:0007669"/>
    <property type="project" value="TreeGrafter"/>
</dbReference>
<dbReference type="AlphaFoldDB" id="A0AAW1YGV3"/>
<evidence type="ECO:0000313" key="4">
    <source>
        <dbReference type="EMBL" id="KAK9947411.1"/>
    </source>
</evidence>
<dbReference type="Gene3D" id="3.40.50.300">
    <property type="entry name" value="P-loop containing nucleotide triphosphate hydrolases"/>
    <property type="match status" value="1"/>
</dbReference>
<evidence type="ECO:0000313" key="5">
    <source>
        <dbReference type="Proteomes" id="UP001457282"/>
    </source>
</evidence>
<dbReference type="GO" id="GO:0005886">
    <property type="term" value="C:plasma membrane"/>
    <property type="evidence" value="ECO:0007669"/>
    <property type="project" value="TreeGrafter"/>
</dbReference>
<dbReference type="PANTHER" id="PTHR11566:SF159">
    <property type="entry name" value="PHRAGMOPLASTIN DRP1A"/>
    <property type="match status" value="1"/>
</dbReference>
<sequence>MIAARRREREYFANTPEYKHLAHRMGSEHLAKMLSKHLETVIKTKIPGIQSLINKTIHELESELSRLGKPIATDAGGKLYAIMEICRLFDGTYKEHLDGVYRPGGDKIYNVFDNQLPADLERERDATAVTRGREEASKNRRNQVEGDQRSLGSPRVLAMFGNFLKIVITIYGTYLKWKNNFHKL</sequence>
<keyword evidence="2" id="KW-1133">Transmembrane helix</keyword>
<accession>A0AAW1YGV3</accession>
<dbReference type="GO" id="GO:0003924">
    <property type="term" value="F:GTPase activity"/>
    <property type="evidence" value="ECO:0007669"/>
    <property type="project" value="TreeGrafter"/>
</dbReference>
<dbReference type="InterPro" id="IPR000375">
    <property type="entry name" value="Dynamin_stalk"/>
</dbReference>
<evidence type="ECO:0000259" key="3">
    <source>
        <dbReference type="Pfam" id="PF01031"/>
    </source>
</evidence>
<dbReference type="GO" id="GO:0006898">
    <property type="term" value="P:receptor-mediated endocytosis"/>
    <property type="evidence" value="ECO:0007669"/>
    <property type="project" value="TreeGrafter"/>
</dbReference>
<feature type="transmembrane region" description="Helical" evidence="2">
    <location>
        <begin position="156"/>
        <end position="174"/>
    </location>
</feature>
<comment type="caution">
    <text evidence="4">The sequence shown here is derived from an EMBL/GenBank/DDBJ whole genome shotgun (WGS) entry which is preliminary data.</text>
</comment>
<feature type="domain" description="Dynamin stalk" evidence="3">
    <location>
        <begin position="3"/>
        <end position="123"/>
    </location>
</feature>
<dbReference type="InterPro" id="IPR027417">
    <property type="entry name" value="P-loop_NTPase"/>
</dbReference>
<dbReference type="GO" id="GO:0005737">
    <property type="term" value="C:cytoplasm"/>
    <property type="evidence" value="ECO:0007669"/>
    <property type="project" value="TreeGrafter"/>
</dbReference>
<evidence type="ECO:0000256" key="2">
    <source>
        <dbReference type="SAM" id="Phobius"/>
    </source>
</evidence>
<dbReference type="EMBL" id="JBEDUW010000001">
    <property type="protein sequence ID" value="KAK9947411.1"/>
    <property type="molecule type" value="Genomic_DNA"/>
</dbReference>
<name>A0AAW1YGV3_RUBAR</name>
<dbReference type="PANTHER" id="PTHR11566">
    <property type="entry name" value="DYNAMIN"/>
    <property type="match status" value="1"/>
</dbReference>
<dbReference type="GO" id="GO:0005874">
    <property type="term" value="C:microtubule"/>
    <property type="evidence" value="ECO:0007669"/>
    <property type="project" value="TreeGrafter"/>
</dbReference>
<dbReference type="Pfam" id="PF01031">
    <property type="entry name" value="Dynamin_M"/>
    <property type="match status" value="1"/>
</dbReference>
<dbReference type="Proteomes" id="UP001457282">
    <property type="component" value="Unassembled WGS sequence"/>
</dbReference>
<protein>
    <recommendedName>
        <fullName evidence="3">Dynamin stalk domain-containing protein</fullName>
    </recommendedName>
</protein>
<gene>
    <name evidence="4" type="ORF">M0R45_003037</name>
</gene>
<dbReference type="InterPro" id="IPR022812">
    <property type="entry name" value="Dynamin"/>
</dbReference>
<proteinExistence type="predicted"/>
<keyword evidence="5" id="KW-1185">Reference proteome</keyword>
<reference evidence="4 5" key="1">
    <citation type="journal article" date="2023" name="G3 (Bethesda)">
        <title>A chromosome-length genome assembly and annotation of blackberry (Rubus argutus, cv. 'Hillquist').</title>
        <authorList>
            <person name="Bruna T."/>
            <person name="Aryal R."/>
            <person name="Dudchenko O."/>
            <person name="Sargent D.J."/>
            <person name="Mead D."/>
            <person name="Buti M."/>
            <person name="Cavallini A."/>
            <person name="Hytonen T."/>
            <person name="Andres J."/>
            <person name="Pham M."/>
            <person name="Weisz D."/>
            <person name="Mascagni F."/>
            <person name="Usai G."/>
            <person name="Natali L."/>
            <person name="Bassil N."/>
            <person name="Fernandez G.E."/>
            <person name="Lomsadze A."/>
            <person name="Armour M."/>
            <person name="Olukolu B."/>
            <person name="Poorten T."/>
            <person name="Britton C."/>
            <person name="Davik J."/>
            <person name="Ashrafi H."/>
            <person name="Aiden E.L."/>
            <person name="Borodovsky M."/>
            <person name="Worthington M."/>
        </authorList>
    </citation>
    <scope>NUCLEOTIDE SEQUENCE [LARGE SCALE GENOMIC DNA]</scope>
    <source>
        <strain evidence="4">PI 553951</strain>
    </source>
</reference>
<keyword evidence="2" id="KW-0472">Membrane</keyword>
<organism evidence="4 5">
    <name type="scientific">Rubus argutus</name>
    <name type="common">Southern blackberry</name>
    <dbReference type="NCBI Taxonomy" id="59490"/>
    <lineage>
        <taxon>Eukaryota</taxon>
        <taxon>Viridiplantae</taxon>
        <taxon>Streptophyta</taxon>
        <taxon>Embryophyta</taxon>
        <taxon>Tracheophyta</taxon>
        <taxon>Spermatophyta</taxon>
        <taxon>Magnoliopsida</taxon>
        <taxon>eudicotyledons</taxon>
        <taxon>Gunneridae</taxon>
        <taxon>Pentapetalae</taxon>
        <taxon>rosids</taxon>
        <taxon>fabids</taxon>
        <taxon>Rosales</taxon>
        <taxon>Rosaceae</taxon>
        <taxon>Rosoideae</taxon>
        <taxon>Rosoideae incertae sedis</taxon>
        <taxon>Rubus</taxon>
    </lineage>
</organism>
<feature type="region of interest" description="Disordered" evidence="1">
    <location>
        <begin position="125"/>
        <end position="148"/>
    </location>
</feature>
<keyword evidence="2" id="KW-0812">Transmembrane</keyword>